<comment type="similarity">
    <text evidence="3">Belongs to the HAD-like hydrolase superfamily. NagD family.</text>
</comment>
<evidence type="ECO:0000256" key="9">
    <source>
        <dbReference type="ARBA" id="ARBA00058971"/>
    </source>
</evidence>
<dbReference type="GO" id="GO:0008253">
    <property type="term" value="F:5'-nucleotidase activity"/>
    <property type="evidence" value="ECO:0007669"/>
    <property type="project" value="UniProtKB-EC"/>
</dbReference>
<dbReference type="InterPro" id="IPR023214">
    <property type="entry name" value="HAD_sf"/>
</dbReference>
<dbReference type="AlphaFoldDB" id="A0A328TGD6"/>
<evidence type="ECO:0000313" key="11">
    <source>
        <dbReference type="EMBL" id="RAP69579.1"/>
    </source>
</evidence>
<dbReference type="GO" id="GO:0046872">
    <property type="term" value="F:metal ion binding"/>
    <property type="evidence" value="ECO:0007669"/>
    <property type="project" value="UniProtKB-KW"/>
</dbReference>
<evidence type="ECO:0000256" key="1">
    <source>
        <dbReference type="ARBA" id="ARBA00000815"/>
    </source>
</evidence>
<dbReference type="FunFam" id="3.40.50.1000:FF:000016">
    <property type="entry name" value="HAD family hydrolase"/>
    <property type="match status" value="1"/>
</dbReference>
<evidence type="ECO:0000256" key="8">
    <source>
        <dbReference type="ARBA" id="ARBA00023277"/>
    </source>
</evidence>
<comment type="function">
    <text evidence="9">Catalyzes the dephosphorylation of an unusually broad range of substrate including deoxyribo- and ribonucleoside tri-, di-, and monophosphates, as well as polyphosphate and glucose-1-P (Glu1P).</text>
</comment>
<evidence type="ECO:0000256" key="3">
    <source>
        <dbReference type="ARBA" id="ARBA00006696"/>
    </source>
</evidence>
<protein>
    <recommendedName>
        <fullName evidence="10">Ribonucleotide monophosphatase NagD</fullName>
        <ecNumber evidence="4">3.1.3.5</ecNumber>
    </recommendedName>
</protein>
<evidence type="ECO:0000256" key="6">
    <source>
        <dbReference type="ARBA" id="ARBA00022801"/>
    </source>
</evidence>
<evidence type="ECO:0000313" key="12">
    <source>
        <dbReference type="Proteomes" id="UP000244334"/>
    </source>
</evidence>
<keyword evidence="6 11" id="KW-0378">Hydrolase</keyword>
<keyword evidence="7" id="KW-0460">Magnesium</keyword>
<organism evidence="11 12">
    <name type="scientific">Candidatus Erwinia dacicola</name>
    <dbReference type="NCBI Taxonomy" id="252393"/>
    <lineage>
        <taxon>Bacteria</taxon>
        <taxon>Pseudomonadati</taxon>
        <taxon>Pseudomonadota</taxon>
        <taxon>Gammaproteobacteria</taxon>
        <taxon>Enterobacterales</taxon>
        <taxon>Erwiniaceae</taxon>
        <taxon>Erwinia</taxon>
    </lineage>
</organism>
<comment type="catalytic activity">
    <reaction evidence="1">
        <text>a ribonucleoside 5'-phosphate + H2O = a ribonucleoside + phosphate</text>
        <dbReference type="Rhea" id="RHEA:12484"/>
        <dbReference type="ChEBI" id="CHEBI:15377"/>
        <dbReference type="ChEBI" id="CHEBI:18254"/>
        <dbReference type="ChEBI" id="CHEBI:43474"/>
        <dbReference type="ChEBI" id="CHEBI:58043"/>
        <dbReference type="EC" id="3.1.3.5"/>
    </reaction>
</comment>
<name>A0A328TGD6_9GAMM</name>
<proteinExistence type="inferred from homology"/>
<evidence type="ECO:0000256" key="4">
    <source>
        <dbReference type="ARBA" id="ARBA00012643"/>
    </source>
</evidence>
<sequence length="118" mass="13065">MHLLSEFAKHQEGKKAYVVEEGALIHELYKAGFTITDINPDFVIVGETRLFNWDMMHKAAFFVANRARLIATNSDSHGHGFSPACGALCAGIEKISGHQPFYVGDNLRTDMVADIDII</sequence>
<dbReference type="Gene3D" id="3.40.50.1000">
    <property type="entry name" value="HAD superfamily/HAD-like"/>
    <property type="match status" value="1"/>
</dbReference>
<gene>
    <name evidence="11" type="primary">nagD</name>
    <name evidence="11" type="ORF">ACZ87_03629</name>
</gene>
<keyword evidence="12" id="KW-1185">Reference proteome</keyword>
<evidence type="ECO:0000256" key="10">
    <source>
        <dbReference type="ARBA" id="ARBA00072557"/>
    </source>
</evidence>
<dbReference type="SUPFAM" id="SSF56784">
    <property type="entry name" value="HAD-like"/>
    <property type="match status" value="1"/>
</dbReference>
<keyword evidence="8" id="KW-0119">Carbohydrate metabolism</keyword>
<evidence type="ECO:0000256" key="5">
    <source>
        <dbReference type="ARBA" id="ARBA00022723"/>
    </source>
</evidence>
<dbReference type="InterPro" id="IPR036412">
    <property type="entry name" value="HAD-like_sf"/>
</dbReference>
<accession>A0A328TGD6</accession>
<evidence type="ECO:0000256" key="7">
    <source>
        <dbReference type="ARBA" id="ARBA00022842"/>
    </source>
</evidence>
<comment type="cofactor">
    <cofactor evidence="2">
        <name>Mg(2+)</name>
        <dbReference type="ChEBI" id="CHEBI:18420"/>
    </cofactor>
</comment>
<reference evidence="11" key="1">
    <citation type="submission" date="2018-04" db="EMBL/GenBank/DDBJ databases">
        <title>Genomes of the Obligate Erwinia dacicola and Facultative Enterobacter sp. OLF Endosymbionts of the Olive Fruit fly, Bactrocera oleae.</title>
        <authorList>
            <person name="Estes A.M."/>
            <person name="Hearn D.J."/>
            <person name="Agarwal S."/>
            <person name="Pierson E.A."/>
            <person name="Dunning-Hotopp J.C."/>
        </authorList>
    </citation>
    <scope>NUCLEOTIDE SEQUENCE [LARGE SCALE GENOMIC DNA]</scope>
    <source>
        <strain evidence="11">Oroville</strain>
    </source>
</reference>
<evidence type="ECO:0000256" key="2">
    <source>
        <dbReference type="ARBA" id="ARBA00001946"/>
    </source>
</evidence>
<dbReference type="Proteomes" id="UP000244334">
    <property type="component" value="Unassembled WGS sequence"/>
</dbReference>
<comment type="caution">
    <text evidence="11">The sequence shown here is derived from an EMBL/GenBank/DDBJ whole genome shotgun (WGS) entry which is preliminary data.</text>
</comment>
<keyword evidence="5" id="KW-0479">Metal-binding</keyword>
<dbReference type="EMBL" id="LJAM02000689">
    <property type="protein sequence ID" value="RAP69579.1"/>
    <property type="molecule type" value="Genomic_DNA"/>
</dbReference>
<dbReference type="EC" id="3.1.3.5" evidence="4"/>